<name>A0ABY3X6B5_9GAMM</name>
<keyword evidence="1" id="KW-0812">Transmembrane</keyword>
<proteinExistence type="predicted"/>
<keyword evidence="3" id="KW-1185">Reference proteome</keyword>
<accession>A0ABY3X6B5</accession>
<evidence type="ECO:0000256" key="1">
    <source>
        <dbReference type="SAM" id="Phobius"/>
    </source>
</evidence>
<organism evidence="2 3">
    <name type="scientific">Ignatzschineria rhizosphaerae</name>
    <dbReference type="NCBI Taxonomy" id="2923279"/>
    <lineage>
        <taxon>Bacteria</taxon>
        <taxon>Pseudomonadati</taxon>
        <taxon>Pseudomonadota</taxon>
        <taxon>Gammaproteobacteria</taxon>
        <taxon>Cardiobacteriales</taxon>
        <taxon>Ignatzschineriaceae</taxon>
        <taxon>Ignatzschineria</taxon>
    </lineage>
</organism>
<reference evidence="2 3" key="1">
    <citation type="submission" date="2022-03" db="EMBL/GenBank/DDBJ databases">
        <title>Ignatzschineria rhizosphaerae HR5S32.</title>
        <authorList>
            <person name="Sun J.Q."/>
            <person name="Feng J.Y."/>
        </authorList>
    </citation>
    <scope>NUCLEOTIDE SEQUENCE [LARGE SCALE GENOMIC DNA]</scope>
    <source>
        <strain evidence="2 3">HR5S32</strain>
    </source>
</reference>
<keyword evidence="1" id="KW-0472">Membrane</keyword>
<evidence type="ECO:0000313" key="2">
    <source>
        <dbReference type="EMBL" id="UNM97294.1"/>
    </source>
</evidence>
<evidence type="ECO:0008006" key="4">
    <source>
        <dbReference type="Google" id="ProtNLM"/>
    </source>
</evidence>
<dbReference type="EMBL" id="CP093379">
    <property type="protein sequence ID" value="UNM97294.1"/>
    <property type="molecule type" value="Genomic_DNA"/>
</dbReference>
<protein>
    <recommendedName>
        <fullName evidence="4">DUF3592 domain-containing protein</fullName>
    </recommendedName>
</protein>
<feature type="transmembrane region" description="Helical" evidence="1">
    <location>
        <begin position="31"/>
        <end position="50"/>
    </location>
</feature>
<dbReference type="Proteomes" id="UP000829542">
    <property type="component" value="Chromosome"/>
</dbReference>
<evidence type="ECO:0000313" key="3">
    <source>
        <dbReference type="Proteomes" id="UP000829542"/>
    </source>
</evidence>
<feature type="transmembrane region" description="Helical" evidence="1">
    <location>
        <begin position="7"/>
        <end position="25"/>
    </location>
</feature>
<dbReference type="RefSeq" id="WP_242152533.1">
    <property type="nucleotide sequence ID" value="NZ_CP093379.1"/>
</dbReference>
<sequence length="146" mass="16979">MERFMIGFMSLFGIIGIGILIGFYYTREPVMFAVGAMFCLAGWGGSIPLIRKRSIQKRIREQGVAIQTEFVEVILGDASFNNQDGYVVRTKWLDVENNILYYFSSNILWYNPEKELKDIEMITVFVNPKNLKQNYMDLEFLPKRVV</sequence>
<gene>
    <name evidence="2" type="ORF">MMG00_05435</name>
</gene>
<keyword evidence="1" id="KW-1133">Transmembrane helix</keyword>